<feature type="domain" description="Major facilitator superfamily (MFS) profile" evidence="9">
    <location>
        <begin position="16"/>
        <end position="198"/>
    </location>
</feature>
<dbReference type="Proteomes" id="UP000254765">
    <property type="component" value="Unassembled WGS sequence"/>
</dbReference>
<keyword evidence="5" id="KW-0769">Symport</keyword>
<keyword evidence="7 8" id="KW-0472">Membrane</keyword>
<sequence length="198" mass="20813">MHSSTSPMTPRARAGAILRVTSGNFLEQFDFFLFGFYATYIAHTFFPASSEFASLMMTFAVFGAGFLMRPIGAIVLGAYIDKVGRRKGLIVTLSIMAAGTFLIVLIPSYHSIGLWAPLLVLCGRLLQGFSAGAELGGVSVYLAEIATPGRKGFYTSWQSGSQQVAIMVAAAMGFALNAALKKAPFANGAGACLSCSAA</sequence>
<feature type="transmembrane region" description="Helical" evidence="8">
    <location>
        <begin position="29"/>
        <end position="46"/>
    </location>
</feature>
<dbReference type="InterPro" id="IPR051084">
    <property type="entry name" value="H+-coupled_symporters"/>
</dbReference>
<dbReference type="PANTHER" id="PTHR43528:SF6">
    <property type="entry name" value="CITRATE-PROTON SYMPORTER"/>
    <property type="match status" value="1"/>
</dbReference>
<dbReference type="PROSITE" id="PS00216">
    <property type="entry name" value="SUGAR_TRANSPORT_1"/>
    <property type="match status" value="1"/>
</dbReference>
<evidence type="ECO:0000256" key="8">
    <source>
        <dbReference type="SAM" id="Phobius"/>
    </source>
</evidence>
<dbReference type="PANTHER" id="PTHR43528">
    <property type="entry name" value="ALPHA-KETOGLUTARATE PERMEASE"/>
    <property type="match status" value="1"/>
</dbReference>
<keyword evidence="4 8" id="KW-0812">Transmembrane</keyword>
<evidence type="ECO:0000256" key="5">
    <source>
        <dbReference type="ARBA" id="ARBA00022847"/>
    </source>
</evidence>
<dbReference type="SUPFAM" id="SSF103473">
    <property type="entry name" value="MFS general substrate transporter"/>
    <property type="match status" value="1"/>
</dbReference>
<evidence type="ECO:0000256" key="1">
    <source>
        <dbReference type="ARBA" id="ARBA00004651"/>
    </source>
</evidence>
<feature type="transmembrane region" description="Helical" evidence="8">
    <location>
        <begin position="164"/>
        <end position="180"/>
    </location>
</feature>
<evidence type="ECO:0000313" key="11">
    <source>
        <dbReference type="Proteomes" id="UP000254765"/>
    </source>
</evidence>
<evidence type="ECO:0000259" key="9">
    <source>
        <dbReference type="PROSITE" id="PS50850"/>
    </source>
</evidence>
<accession>A0A379Z4Y5</accession>
<dbReference type="PROSITE" id="PS50850">
    <property type="entry name" value="MFS"/>
    <property type="match status" value="1"/>
</dbReference>
<gene>
    <name evidence="10" type="primary">kgtP_2</name>
    <name evidence="10" type="ORF">NCTC10211_03017</name>
</gene>
<evidence type="ECO:0000256" key="7">
    <source>
        <dbReference type="ARBA" id="ARBA00023136"/>
    </source>
</evidence>
<evidence type="ECO:0000313" key="10">
    <source>
        <dbReference type="EMBL" id="SUI54569.1"/>
    </source>
</evidence>
<evidence type="ECO:0000256" key="6">
    <source>
        <dbReference type="ARBA" id="ARBA00022989"/>
    </source>
</evidence>
<dbReference type="PROSITE" id="PS00217">
    <property type="entry name" value="SUGAR_TRANSPORT_2"/>
    <property type="match status" value="1"/>
</dbReference>
<dbReference type="InterPro" id="IPR005828">
    <property type="entry name" value="MFS_sugar_transport-like"/>
</dbReference>
<comment type="subcellular location">
    <subcellularLocation>
        <location evidence="1">Cell membrane</location>
        <topology evidence="1">Multi-pass membrane protein</topology>
    </subcellularLocation>
</comment>
<name>A0A379Z4Y5_SERMA</name>
<dbReference type="EMBL" id="UGYK01000002">
    <property type="protein sequence ID" value="SUI54569.1"/>
    <property type="molecule type" value="Genomic_DNA"/>
</dbReference>
<keyword evidence="3" id="KW-1003">Cell membrane</keyword>
<reference evidence="10 11" key="1">
    <citation type="submission" date="2018-06" db="EMBL/GenBank/DDBJ databases">
        <authorList>
            <consortium name="Pathogen Informatics"/>
            <person name="Doyle S."/>
        </authorList>
    </citation>
    <scope>NUCLEOTIDE SEQUENCE [LARGE SCALE GENOMIC DNA]</scope>
    <source>
        <strain evidence="10 11">NCTC10211</strain>
    </source>
</reference>
<proteinExistence type="predicted"/>
<dbReference type="Gene3D" id="1.20.1250.20">
    <property type="entry name" value="MFS general substrate transporter like domains"/>
    <property type="match status" value="1"/>
</dbReference>
<dbReference type="Pfam" id="PF00083">
    <property type="entry name" value="Sugar_tr"/>
    <property type="match status" value="1"/>
</dbReference>
<feature type="transmembrane region" description="Helical" evidence="8">
    <location>
        <begin position="52"/>
        <end position="76"/>
    </location>
</feature>
<protein>
    <submittedName>
        <fullName evidence="10">Alpha-ketoglutarate permease</fullName>
    </submittedName>
</protein>
<evidence type="ECO:0000256" key="2">
    <source>
        <dbReference type="ARBA" id="ARBA00022448"/>
    </source>
</evidence>
<organism evidence="10 11">
    <name type="scientific">Serratia marcescens</name>
    <dbReference type="NCBI Taxonomy" id="615"/>
    <lineage>
        <taxon>Bacteria</taxon>
        <taxon>Pseudomonadati</taxon>
        <taxon>Pseudomonadota</taxon>
        <taxon>Gammaproteobacteria</taxon>
        <taxon>Enterobacterales</taxon>
        <taxon>Yersiniaceae</taxon>
        <taxon>Serratia</taxon>
    </lineage>
</organism>
<dbReference type="AlphaFoldDB" id="A0A379Z4Y5"/>
<dbReference type="GO" id="GO:0015293">
    <property type="term" value="F:symporter activity"/>
    <property type="evidence" value="ECO:0007669"/>
    <property type="project" value="UniProtKB-KW"/>
</dbReference>
<keyword evidence="2" id="KW-0813">Transport</keyword>
<feature type="transmembrane region" description="Helical" evidence="8">
    <location>
        <begin position="88"/>
        <end position="109"/>
    </location>
</feature>
<dbReference type="GO" id="GO:0005886">
    <property type="term" value="C:plasma membrane"/>
    <property type="evidence" value="ECO:0007669"/>
    <property type="project" value="UniProtKB-SubCell"/>
</dbReference>
<evidence type="ECO:0000256" key="4">
    <source>
        <dbReference type="ARBA" id="ARBA00022692"/>
    </source>
</evidence>
<dbReference type="InterPro" id="IPR005829">
    <property type="entry name" value="Sugar_transporter_CS"/>
</dbReference>
<evidence type="ECO:0000256" key="3">
    <source>
        <dbReference type="ARBA" id="ARBA00022475"/>
    </source>
</evidence>
<dbReference type="InterPro" id="IPR036259">
    <property type="entry name" value="MFS_trans_sf"/>
</dbReference>
<dbReference type="InterPro" id="IPR020846">
    <property type="entry name" value="MFS_dom"/>
</dbReference>
<keyword evidence="6 8" id="KW-1133">Transmembrane helix</keyword>